<feature type="region of interest" description="Disordered" evidence="1">
    <location>
        <begin position="42"/>
        <end position="102"/>
    </location>
</feature>
<feature type="region of interest" description="Disordered" evidence="1">
    <location>
        <begin position="1"/>
        <end position="30"/>
    </location>
</feature>
<gene>
    <name evidence="2" type="ORF">P7K49_021162</name>
</gene>
<proteinExistence type="predicted"/>
<evidence type="ECO:0000313" key="3">
    <source>
        <dbReference type="Proteomes" id="UP001266305"/>
    </source>
</evidence>
<reference evidence="2 3" key="1">
    <citation type="submission" date="2023-05" db="EMBL/GenBank/DDBJ databases">
        <title>B98-5 Cell Line De Novo Hybrid Assembly: An Optical Mapping Approach.</title>
        <authorList>
            <person name="Kananen K."/>
            <person name="Auerbach J.A."/>
            <person name="Kautto E."/>
            <person name="Blachly J.S."/>
        </authorList>
    </citation>
    <scope>NUCLEOTIDE SEQUENCE [LARGE SCALE GENOMIC DNA]</scope>
    <source>
        <strain evidence="2">B95-8</strain>
        <tissue evidence="2">Cell line</tissue>
    </source>
</reference>
<sequence length="131" mass="14294">MAARASRSPSFWAPGNLRQQTRRAEGGPIRVSARKCSRADGLLTPLTVPGPSPGMIYQDHQAEESHSREKTERARPRPSFPEGNGKRKIRDGKVEGRKEPLLRGPPRARVCVLEICVHLGQGPLGQVSAAL</sequence>
<keyword evidence="3" id="KW-1185">Reference proteome</keyword>
<dbReference type="EMBL" id="JASSZA010000010">
    <property type="protein sequence ID" value="KAK2099814.1"/>
    <property type="molecule type" value="Genomic_DNA"/>
</dbReference>
<evidence type="ECO:0000313" key="2">
    <source>
        <dbReference type="EMBL" id="KAK2099814.1"/>
    </source>
</evidence>
<protein>
    <submittedName>
        <fullName evidence="2">Uncharacterized protein</fullName>
    </submittedName>
</protein>
<feature type="compositionally biased region" description="Basic and acidic residues" evidence="1">
    <location>
        <begin position="91"/>
        <end position="101"/>
    </location>
</feature>
<comment type="caution">
    <text evidence="2">The sequence shown here is derived from an EMBL/GenBank/DDBJ whole genome shotgun (WGS) entry which is preliminary data.</text>
</comment>
<feature type="compositionally biased region" description="Basic and acidic residues" evidence="1">
    <location>
        <begin position="60"/>
        <end position="75"/>
    </location>
</feature>
<organism evidence="2 3">
    <name type="scientific">Saguinus oedipus</name>
    <name type="common">Cotton-top tamarin</name>
    <name type="synonym">Oedipomidas oedipus</name>
    <dbReference type="NCBI Taxonomy" id="9490"/>
    <lineage>
        <taxon>Eukaryota</taxon>
        <taxon>Metazoa</taxon>
        <taxon>Chordata</taxon>
        <taxon>Craniata</taxon>
        <taxon>Vertebrata</taxon>
        <taxon>Euteleostomi</taxon>
        <taxon>Mammalia</taxon>
        <taxon>Eutheria</taxon>
        <taxon>Euarchontoglires</taxon>
        <taxon>Primates</taxon>
        <taxon>Haplorrhini</taxon>
        <taxon>Platyrrhini</taxon>
        <taxon>Cebidae</taxon>
        <taxon>Callitrichinae</taxon>
        <taxon>Saguinus</taxon>
    </lineage>
</organism>
<accession>A0ABQ9URV5</accession>
<name>A0ABQ9URV5_SAGOE</name>
<dbReference type="Proteomes" id="UP001266305">
    <property type="component" value="Unassembled WGS sequence"/>
</dbReference>
<evidence type="ECO:0000256" key="1">
    <source>
        <dbReference type="SAM" id="MobiDB-lite"/>
    </source>
</evidence>